<reference evidence="2" key="1">
    <citation type="submission" date="2024-05" db="EMBL/GenBank/DDBJ databases">
        <authorList>
            <person name="Kim S."/>
            <person name="Heo J."/>
            <person name="Choi H."/>
            <person name="Choi Y."/>
            <person name="Kwon S.-W."/>
            <person name="Kim Y."/>
        </authorList>
    </citation>
    <scope>NUCLEOTIDE SEQUENCE</scope>
    <source>
        <strain evidence="2">KACC 23699</strain>
    </source>
</reference>
<proteinExistence type="predicted"/>
<gene>
    <name evidence="2" type="ORF">ABEG17_07790</name>
</gene>
<feature type="domain" description="SnoaL-like" evidence="1">
    <location>
        <begin position="15"/>
        <end position="136"/>
    </location>
</feature>
<evidence type="ECO:0000313" key="2">
    <source>
        <dbReference type="EMBL" id="XBO45226.1"/>
    </source>
</evidence>
<organism evidence="2">
    <name type="scientific">Pedococcus sp. KACC 23699</name>
    <dbReference type="NCBI Taxonomy" id="3149228"/>
    <lineage>
        <taxon>Bacteria</taxon>
        <taxon>Bacillati</taxon>
        <taxon>Actinomycetota</taxon>
        <taxon>Actinomycetes</taxon>
        <taxon>Micrococcales</taxon>
        <taxon>Intrasporangiaceae</taxon>
        <taxon>Pedococcus</taxon>
    </lineage>
</organism>
<dbReference type="Gene3D" id="3.10.450.50">
    <property type="match status" value="1"/>
</dbReference>
<dbReference type="AlphaFoldDB" id="A0AAU7JXS0"/>
<dbReference type="Pfam" id="PF13474">
    <property type="entry name" value="SnoaL_3"/>
    <property type="match status" value="1"/>
</dbReference>
<accession>A0AAU7JXS0</accession>
<dbReference type="EMBL" id="CP157483">
    <property type="protein sequence ID" value="XBO45226.1"/>
    <property type="molecule type" value="Genomic_DNA"/>
</dbReference>
<name>A0AAU7JXS0_9MICO</name>
<dbReference type="InterPro" id="IPR032710">
    <property type="entry name" value="NTF2-like_dom_sf"/>
</dbReference>
<evidence type="ECO:0000259" key="1">
    <source>
        <dbReference type="Pfam" id="PF13474"/>
    </source>
</evidence>
<protein>
    <submittedName>
        <fullName evidence="2">Nuclear transport factor 2 family protein</fullName>
    </submittedName>
</protein>
<dbReference type="RefSeq" id="WP_406832718.1">
    <property type="nucleotide sequence ID" value="NZ_CP157483.1"/>
</dbReference>
<dbReference type="InterPro" id="IPR037401">
    <property type="entry name" value="SnoaL-like"/>
</dbReference>
<sequence length="140" mass="15295">MTTSPETTRAVEHEVLAAADALVRAFASGDSAAYFACFAPEATFVFHTTPQRLGSRAAYEALWEQWVTEDGFRVVSCTSTNPVVQVLGQDAAVFAHDVATVVEVGGEREELSERESIVFARRDDVWMAVHEHLSPAPLVQ</sequence>
<dbReference type="SUPFAM" id="SSF54427">
    <property type="entry name" value="NTF2-like"/>
    <property type="match status" value="1"/>
</dbReference>